<dbReference type="Pfam" id="PF07714">
    <property type="entry name" value="PK_Tyr_Ser-Thr"/>
    <property type="match status" value="1"/>
</dbReference>
<keyword evidence="7" id="KW-0418">Kinase</keyword>
<comment type="caution">
    <text evidence="16">The sequence shown here is derived from an EMBL/GenBank/DDBJ whole genome shotgun (WGS) entry which is preliminary data.</text>
</comment>
<dbReference type="PROSITE" id="PS00479">
    <property type="entry name" value="ZF_DAG_PE_1"/>
    <property type="match status" value="1"/>
</dbReference>
<feature type="domain" description="RBD" evidence="15">
    <location>
        <begin position="129"/>
        <end position="199"/>
    </location>
</feature>
<dbReference type="SUPFAM" id="SSF54236">
    <property type="entry name" value="Ubiquitin-like"/>
    <property type="match status" value="1"/>
</dbReference>
<dbReference type="PANTHER" id="PTHR44329">
    <property type="entry name" value="SERINE/THREONINE-PROTEIN KINASE TNNI3K-RELATED"/>
    <property type="match status" value="1"/>
</dbReference>
<dbReference type="EC" id="2.7.11.1" evidence="2"/>
<accession>A0A821RGA2</accession>
<evidence type="ECO:0000313" key="16">
    <source>
        <dbReference type="EMBL" id="CAF4838303.1"/>
    </source>
</evidence>
<evidence type="ECO:0000256" key="8">
    <source>
        <dbReference type="ARBA" id="ARBA00022833"/>
    </source>
</evidence>
<organism evidence="16 17">
    <name type="scientific">Pieris macdunnoughi</name>
    <dbReference type="NCBI Taxonomy" id="345717"/>
    <lineage>
        <taxon>Eukaryota</taxon>
        <taxon>Metazoa</taxon>
        <taxon>Ecdysozoa</taxon>
        <taxon>Arthropoda</taxon>
        <taxon>Hexapoda</taxon>
        <taxon>Insecta</taxon>
        <taxon>Pterygota</taxon>
        <taxon>Neoptera</taxon>
        <taxon>Endopterygota</taxon>
        <taxon>Lepidoptera</taxon>
        <taxon>Glossata</taxon>
        <taxon>Ditrysia</taxon>
        <taxon>Papilionoidea</taxon>
        <taxon>Pieridae</taxon>
        <taxon>Pierinae</taxon>
        <taxon>Pieris</taxon>
    </lineage>
</organism>
<evidence type="ECO:0000256" key="6">
    <source>
        <dbReference type="ARBA" id="ARBA00022741"/>
    </source>
</evidence>
<evidence type="ECO:0000256" key="2">
    <source>
        <dbReference type="ARBA" id="ARBA00012513"/>
    </source>
</evidence>
<evidence type="ECO:0000256" key="5">
    <source>
        <dbReference type="ARBA" id="ARBA00022723"/>
    </source>
</evidence>
<keyword evidence="11" id="KW-0175">Coiled coil</keyword>
<sequence length="746" mass="85444">MAVTREKENCTRKINGNIPALSLNSDNMSTSTDSDDIADPTYEIRNIQSIINVTRENIDALNAKFAGLQHPPSLYLTEYQELTAKLHNLELRERTLRELLQSESPDRSEEYSWQDENKKFDTLTRQPKVFLRAHLPNQQRTSVQVKEGVSLREALSKALKLRNLTCEICEVVRTGNDEVIPWDIDITMIDAEEVTVRTLDKLPIMSHMSHQYTRKTFFTLAFCECCRRLLFNGFYCSQCNFKFHQRCADKVPSICHQVRMPDTYYAALLAKNPETQAGILYLPSQFSYNQNKSASPAKKNREFDMNWQQHPRSLNQQDRSNSAPNVCINMVQRPLTLAEHQRKHNQSNNSPQSSNYLTSGRHYKDDKERGDHQHSQSTQASPTGTLRPRRARARSADESWKHALAPRESYDDWVIHADEILIGARIGSGSFGTVYKAHWHGPVAVKTLNVKTPTPAQLQAFKNEVAVLRKTRHCNILLFMGCVSKPSLAIVTQWCEGSSLYQHLHVLETPLPMLYLIDVARQTAQGMDYLHAKNIIHRDLKSNNIFLRDDWSVKIGDFGLATAKVRWSEWGAAGGVQWQQPTGSILWMAPEVIRMEEPAPYTFRSDVYSYGIVLFELMATELPYSNLNNKDQILWMVGRGLLKPDSRKLRGDAPQALKRLFEDCIKFDRQQRPQFRQILAGLESMLRAMPKITRSASEPSLSRQLHASDDYLTYTCASPKTPVNFHFNTDTNFPAFYGIPVPNQRH</sequence>
<evidence type="ECO:0000259" key="15">
    <source>
        <dbReference type="PROSITE" id="PS50898"/>
    </source>
</evidence>
<dbReference type="PROSITE" id="PS50011">
    <property type="entry name" value="PROTEIN_KINASE_DOM"/>
    <property type="match status" value="1"/>
</dbReference>
<dbReference type="GO" id="GO:0006950">
    <property type="term" value="P:response to stress"/>
    <property type="evidence" value="ECO:0007669"/>
    <property type="project" value="UniProtKB-ARBA"/>
</dbReference>
<feature type="compositionally biased region" description="Polar residues" evidence="12">
    <location>
        <begin position="375"/>
        <end position="384"/>
    </location>
</feature>
<evidence type="ECO:0000256" key="12">
    <source>
        <dbReference type="SAM" id="MobiDB-lite"/>
    </source>
</evidence>
<dbReference type="InterPro" id="IPR051681">
    <property type="entry name" value="Ser/Thr_Kinases-Pseudokinases"/>
</dbReference>
<keyword evidence="6 10" id="KW-0547">Nucleotide-binding</keyword>
<dbReference type="Pfam" id="PF00130">
    <property type="entry name" value="C1_1"/>
    <property type="match status" value="1"/>
</dbReference>
<feature type="coiled-coil region" evidence="11">
    <location>
        <begin position="44"/>
        <end position="99"/>
    </location>
</feature>
<dbReference type="OrthoDB" id="774951at2759"/>
<evidence type="ECO:0000256" key="1">
    <source>
        <dbReference type="ARBA" id="ARBA00010507"/>
    </source>
</evidence>
<dbReference type="Proteomes" id="UP000663880">
    <property type="component" value="Unassembled WGS sequence"/>
</dbReference>
<keyword evidence="4" id="KW-0808">Transferase</keyword>
<dbReference type="PROSITE" id="PS00108">
    <property type="entry name" value="PROTEIN_KINASE_ST"/>
    <property type="match status" value="1"/>
</dbReference>
<feature type="binding site" evidence="10">
    <location>
        <position position="446"/>
    </location>
    <ligand>
        <name>ATP</name>
        <dbReference type="ChEBI" id="CHEBI:30616"/>
    </ligand>
</feature>
<feature type="compositionally biased region" description="Basic and acidic residues" evidence="12">
    <location>
        <begin position="362"/>
        <end position="374"/>
    </location>
</feature>
<feature type="region of interest" description="Disordered" evidence="12">
    <location>
        <begin position="340"/>
        <end position="400"/>
    </location>
</feature>
<evidence type="ECO:0000259" key="14">
    <source>
        <dbReference type="PROSITE" id="PS50081"/>
    </source>
</evidence>
<feature type="domain" description="Protein kinase" evidence="13">
    <location>
        <begin position="420"/>
        <end position="686"/>
    </location>
</feature>
<evidence type="ECO:0000256" key="7">
    <source>
        <dbReference type="ARBA" id="ARBA00022777"/>
    </source>
</evidence>
<keyword evidence="9 10" id="KW-0067">ATP-binding</keyword>
<gene>
    <name evidence="16" type="ORF">PMACD_LOCUS5892</name>
</gene>
<dbReference type="Pfam" id="PF02196">
    <property type="entry name" value="RBD"/>
    <property type="match status" value="1"/>
</dbReference>
<dbReference type="InterPro" id="IPR001245">
    <property type="entry name" value="Ser-Thr/Tyr_kinase_cat_dom"/>
</dbReference>
<dbReference type="InterPro" id="IPR011009">
    <property type="entry name" value="Kinase-like_dom_sf"/>
</dbReference>
<dbReference type="InterPro" id="IPR017441">
    <property type="entry name" value="Protein_kinase_ATP_BS"/>
</dbReference>
<keyword evidence="3" id="KW-0723">Serine/threonine-protein kinase</keyword>
<dbReference type="GO" id="GO:0005524">
    <property type="term" value="F:ATP binding"/>
    <property type="evidence" value="ECO:0007669"/>
    <property type="project" value="UniProtKB-UniRule"/>
</dbReference>
<protein>
    <recommendedName>
        <fullName evidence="2">non-specific serine/threonine protein kinase</fullName>
        <ecNumber evidence="2">2.7.11.1</ecNumber>
    </recommendedName>
</protein>
<dbReference type="Gene3D" id="3.30.200.20">
    <property type="entry name" value="Phosphorylase Kinase, domain 1"/>
    <property type="match status" value="1"/>
</dbReference>
<comment type="similarity">
    <text evidence="1">Belongs to the protein kinase superfamily. TKL Ser/Thr protein kinase family. RAF subfamily.</text>
</comment>
<dbReference type="InterPro" id="IPR002219">
    <property type="entry name" value="PKC_DAG/PE"/>
</dbReference>
<dbReference type="SUPFAM" id="SSF57889">
    <property type="entry name" value="Cysteine-rich domain"/>
    <property type="match status" value="1"/>
</dbReference>
<evidence type="ECO:0000256" key="3">
    <source>
        <dbReference type="ARBA" id="ARBA00022527"/>
    </source>
</evidence>
<dbReference type="PANTHER" id="PTHR44329:SF262">
    <property type="entry name" value="RAF HOMOLOG SERINE_THREONINE-PROTEIN KINASE RAF"/>
    <property type="match status" value="1"/>
</dbReference>
<dbReference type="FunFam" id="3.30.200.20:FF:000024">
    <property type="entry name" value="B-Raf proto-oncogene serine/threonine-protein kinase"/>
    <property type="match status" value="1"/>
</dbReference>
<name>A0A821RGA2_9NEOP</name>
<evidence type="ECO:0000256" key="9">
    <source>
        <dbReference type="ARBA" id="ARBA00022840"/>
    </source>
</evidence>
<proteinExistence type="inferred from homology"/>
<dbReference type="GO" id="GO:0004709">
    <property type="term" value="F:MAP kinase kinase kinase activity"/>
    <property type="evidence" value="ECO:0007669"/>
    <property type="project" value="TreeGrafter"/>
</dbReference>
<evidence type="ECO:0000259" key="13">
    <source>
        <dbReference type="PROSITE" id="PS50011"/>
    </source>
</evidence>
<dbReference type="CDD" id="cd20811">
    <property type="entry name" value="C1_Raf"/>
    <property type="match status" value="1"/>
</dbReference>
<dbReference type="InterPro" id="IPR046349">
    <property type="entry name" value="C1-like_sf"/>
</dbReference>
<keyword evidence="5" id="KW-0479">Metal-binding</keyword>
<evidence type="ECO:0000256" key="10">
    <source>
        <dbReference type="PROSITE-ProRule" id="PRU10141"/>
    </source>
</evidence>
<dbReference type="EMBL" id="CAJOBZ010000012">
    <property type="protein sequence ID" value="CAF4838303.1"/>
    <property type="molecule type" value="Genomic_DNA"/>
</dbReference>
<reference evidence="16" key="1">
    <citation type="submission" date="2021-02" db="EMBL/GenBank/DDBJ databases">
        <authorList>
            <person name="Steward A R."/>
        </authorList>
    </citation>
    <scope>NUCLEOTIDE SEQUENCE</scope>
</reference>
<dbReference type="Gene3D" id="1.10.510.10">
    <property type="entry name" value="Transferase(Phosphotransferase) domain 1"/>
    <property type="match status" value="1"/>
</dbReference>
<feature type="domain" description="Phorbol-ester/DAG-type" evidence="14">
    <location>
        <begin position="209"/>
        <end position="255"/>
    </location>
</feature>
<dbReference type="InterPro" id="IPR000719">
    <property type="entry name" value="Prot_kinase_dom"/>
</dbReference>
<dbReference type="SMART" id="SM00455">
    <property type="entry name" value="RBD"/>
    <property type="match status" value="1"/>
</dbReference>
<dbReference type="SUPFAM" id="SSF56112">
    <property type="entry name" value="Protein kinase-like (PK-like)"/>
    <property type="match status" value="1"/>
</dbReference>
<dbReference type="InterPro" id="IPR008271">
    <property type="entry name" value="Ser/Thr_kinase_AS"/>
</dbReference>
<feature type="compositionally biased region" description="Low complexity" evidence="12">
    <location>
        <begin position="346"/>
        <end position="355"/>
    </location>
</feature>
<evidence type="ECO:0000313" key="17">
    <source>
        <dbReference type="Proteomes" id="UP000663880"/>
    </source>
</evidence>
<keyword evidence="17" id="KW-1185">Reference proteome</keyword>
<evidence type="ECO:0000256" key="11">
    <source>
        <dbReference type="SAM" id="Coils"/>
    </source>
</evidence>
<dbReference type="InterPro" id="IPR003116">
    <property type="entry name" value="RBD_dom"/>
</dbReference>
<dbReference type="AlphaFoldDB" id="A0A821RGA2"/>
<dbReference type="PROSITE" id="PS50898">
    <property type="entry name" value="RBD"/>
    <property type="match status" value="1"/>
</dbReference>
<dbReference type="SMART" id="SM00109">
    <property type="entry name" value="C1"/>
    <property type="match status" value="1"/>
</dbReference>
<keyword evidence="8" id="KW-0862">Zinc</keyword>
<dbReference type="InterPro" id="IPR029071">
    <property type="entry name" value="Ubiquitin-like_domsf"/>
</dbReference>
<dbReference type="PROSITE" id="PS50081">
    <property type="entry name" value="ZF_DAG_PE_2"/>
    <property type="match status" value="1"/>
</dbReference>
<dbReference type="GO" id="GO:0046872">
    <property type="term" value="F:metal ion binding"/>
    <property type="evidence" value="ECO:0007669"/>
    <property type="project" value="UniProtKB-KW"/>
</dbReference>
<dbReference type="SMART" id="SM00220">
    <property type="entry name" value="S_TKc"/>
    <property type="match status" value="1"/>
</dbReference>
<dbReference type="PROSITE" id="PS00107">
    <property type="entry name" value="PROTEIN_KINASE_ATP"/>
    <property type="match status" value="1"/>
</dbReference>
<evidence type="ECO:0000256" key="4">
    <source>
        <dbReference type="ARBA" id="ARBA00022679"/>
    </source>
</evidence>
<dbReference type="CDD" id="cd01816">
    <property type="entry name" value="RBD_RAF"/>
    <property type="match status" value="1"/>
</dbReference>
<dbReference type="Gene3D" id="3.10.20.90">
    <property type="entry name" value="Phosphatidylinositol 3-kinase Catalytic Subunit, Chain A, domain 1"/>
    <property type="match status" value="1"/>
</dbReference>
<dbReference type="CDD" id="cd14062">
    <property type="entry name" value="STKc_Raf"/>
    <property type="match status" value="1"/>
</dbReference>
<dbReference type="Gene3D" id="3.30.60.20">
    <property type="match status" value="1"/>
</dbReference>